<evidence type="ECO:0000313" key="1">
    <source>
        <dbReference type="EMBL" id="MDZ5608610.1"/>
    </source>
</evidence>
<comment type="caution">
    <text evidence="1">The sequence shown here is derived from an EMBL/GenBank/DDBJ whole genome shotgun (WGS) entry which is preliminary data.</text>
</comment>
<dbReference type="RefSeq" id="WP_374218323.1">
    <property type="nucleotide sequence ID" value="NZ_JAXOVW010000035.1"/>
</dbReference>
<gene>
    <name evidence="1" type="ORF">U2I54_16285</name>
</gene>
<name>A0ABU5JYS1_9BACI</name>
<accession>A0ABU5JYS1</accession>
<proteinExistence type="predicted"/>
<reference evidence="2" key="1">
    <citation type="submission" date="2023-11" db="EMBL/GenBank/DDBJ databases">
        <title>Genome Sequence of Bacillus pseudomycoides stain BUPM19.</title>
        <authorList>
            <person name="Farhat A."/>
        </authorList>
    </citation>
    <scope>NUCLEOTIDE SEQUENCE [LARGE SCALE GENOMIC DNA]</scope>
    <source>
        <strain evidence="2">BUPM19</strain>
    </source>
</reference>
<evidence type="ECO:0008006" key="3">
    <source>
        <dbReference type="Google" id="ProtNLM"/>
    </source>
</evidence>
<protein>
    <recommendedName>
        <fullName evidence="3">Phage protein</fullName>
    </recommendedName>
</protein>
<keyword evidence="2" id="KW-1185">Reference proteome</keyword>
<evidence type="ECO:0000313" key="2">
    <source>
        <dbReference type="Proteomes" id="UP001291930"/>
    </source>
</evidence>
<dbReference type="Proteomes" id="UP001291930">
    <property type="component" value="Unassembled WGS sequence"/>
</dbReference>
<dbReference type="EMBL" id="JAXOVW010000035">
    <property type="protein sequence ID" value="MDZ5608610.1"/>
    <property type="molecule type" value="Genomic_DNA"/>
</dbReference>
<organism evidence="1 2">
    <name type="scientific">Bacillus bingmayongensis</name>
    <dbReference type="NCBI Taxonomy" id="1150157"/>
    <lineage>
        <taxon>Bacteria</taxon>
        <taxon>Bacillati</taxon>
        <taxon>Bacillota</taxon>
        <taxon>Bacilli</taxon>
        <taxon>Bacillales</taxon>
        <taxon>Bacillaceae</taxon>
        <taxon>Bacillus</taxon>
    </lineage>
</organism>
<sequence length="100" mass="11173">MIVNKPQFDENELGEGTAVQVTTGNSYGRPNFSNNKHNWNAVVVEFSPLMISVAGYNKEEHDRVETIDITIDSVVKERVTIKKLVVELPKTRCVEGPAND</sequence>